<dbReference type="STRING" id="1218506.JF75_05470"/>
<dbReference type="HOGENOM" id="CLU_017194_1_0_9"/>
<evidence type="ECO:0008006" key="4">
    <source>
        <dbReference type="Google" id="ProtNLM"/>
    </source>
</evidence>
<protein>
    <recommendedName>
        <fullName evidence="4">ATP-binding protein</fullName>
    </recommendedName>
</protein>
<dbReference type="InterPro" id="IPR051162">
    <property type="entry name" value="T4SS_component"/>
</dbReference>
<accession>A0A0F4LJR1</accession>
<dbReference type="AlphaFoldDB" id="A0A0F4LJR1"/>
<comment type="caution">
    <text evidence="2">The sequence shown here is derived from an EMBL/GenBank/DDBJ whole genome shotgun (WGS) entry which is preliminary data.</text>
</comment>
<dbReference type="PANTHER" id="PTHR30121">
    <property type="entry name" value="UNCHARACTERIZED PROTEIN YJGR-RELATED"/>
    <property type="match status" value="1"/>
</dbReference>
<sequence>MKILGKSKTFLRKFLYAERGNRLNGKDNKKYLLSTEDEVRLAKKGYDLKFIAAIQPQGGIRFYDKYAATGNSFFTYLTIISYRKDPPLLWLFQIFGNDFTMSKLDVHTEKIDKVKNQLNRSITEKQDQARKGRYQTDMDSADQEQIDLRELAKQFNAGTEIPKAIRIQVKIYADTLPELQNRVSEISRTLRGDGYRGVIYQFTLPEQSKAWYQNFSQENMSLTAPAATTMGAAVIGGGVPFQGEDLTDPHGTLYGRTSTNGPFAFDRFAHTPERTSYNTLVLGQMGSGKSTFLKMNEKSDYDRGYFVRIIDKAGEYTKLVKSQGGVVIRLDGKEGMINPLQVLATATDDNDQKTVDEMASFRQHVANVLVLFSNIMNNQIDESTKQEFSSLLQHFYVSCGLLPADWQKHPENIHITGLQPNQYPILSDFRKYVKKVATNEFLDRIHATAKRRNTYEQINTALDNMIENYGNLFDGISSLRNLNDVQVVSFDTSAISKMDSNIYHAQLYSTLNLIQNQAVINGRKQVDKEDIDRQYFSIYFDECHNIINPNNMIAVQQIVNMAREFRKFFAGITFATQDLGAMLPDNVSSADLESLKSIVLFCQYKVTFRHEAGQLEKLNRLLGATLSETDYEQIPRQKQGQSIVTIGTTQRYHIQVEPSQRELALFTGGV</sequence>
<dbReference type="SUPFAM" id="SSF52540">
    <property type="entry name" value="P-loop containing nucleoside triphosphate hydrolases"/>
    <property type="match status" value="1"/>
</dbReference>
<name>A0A0F4LJR1_9LACO</name>
<gene>
    <name evidence="2" type="ORF">JF75_05470</name>
</gene>
<dbReference type="Gene3D" id="3.40.50.300">
    <property type="entry name" value="P-loop containing nucleotide triphosphate hydrolases"/>
    <property type="match status" value="2"/>
</dbReference>
<feature type="coiled-coil region" evidence="1">
    <location>
        <begin position="104"/>
        <end position="131"/>
    </location>
</feature>
<keyword evidence="3" id="KW-1185">Reference proteome</keyword>
<evidence type="ECO:0000313" key="3">
    <source>
        <dbReference type="Proteomes" id="UP000033612"/>
    </source>
</evidence>
<reference evidence="2 3" key="1">
    <citation type="submission" date="2015-01" db="EMBL/GenBank/DDBJ databases">
        <title>Comparative genomics of the lactic acid bacteria isolated from the honey bee gut.</title>
        <authorList>
            <person name="Ellegaard K.M."/>
            <person name="Tamarit D."/>
            <person name="Javelind E."/>
            <person name="Olofsson T."/>
            <person name="Andersson S.G."/>
            <person name="Vasquez A."/>
        </authorList>
    </citation>
    <scope>NUCLEOTIDE SEQUENCE [LARGE SCALE GENOMIC DNA]</scope>
    <source>
        <strain evidence="2 3">Hma2</strain>
    </source>
</reference>
<dbReference type="OrthoDB" id="9804380at2"/>
<organism evidence="2 3">
    <name type="scientific">Lactobacillus kimbladii</name>
    <dbReference type="NCBI Taxonomy" id="1218506"/>
    <lineage>
        <taxon>Bacteria</taxon>
        <taxon>Bacillati</taxon>
        <taxon>Bacillota</taxon>
        <taxon>Bacilli</taxon>
        <taxon>Lactobacillales</taxon>
        <taxon>Lactobacillaceae</taxon>
        <taxon>Lactobacillus</taxon>
    </lineage>
</organism>
<dbReference type="Proteomes" id="UP000033612">
    <property type="component" value="Unassembled WGS sequence"/>
</dbReference>
<keyword evidence="1" id="KW-0175">Coiled coil</keyword>
<evidence type="ECO:0000256" key="1">
    <source>
        <dbReference type="SAM" id="Coils"/>
    </source>
</evidence>
<evidence type="ECO:0000313" key="2">
    <source>
        <dbReference type="EMBL" id="KJY59087.1"/>
    </source>
</evidence>
<dbReference type="RefSeq" id="WP_052726860.1">
    <property type="nucleotide sequence ID" value="NZ_JBHTBO010000021.1"/>
</dbReference>
<dbReference type="PANTHER" id="PTHR30121:SF6">
    <property type="entry name" value="SLR6007 PROTEIN"/>
    <property type="match status" value="1"/>
</dbReference>
<dbReference type="EMBL" id="JXLH01000009">
    <property type="protein sequence ID" value="KJY59087.1"/>
    <property type="molecule type" value="Genomic_DNA"/>
</dbReference>
<dbReference type="InterPro" id="IPR027417">
    <property type="entry name" value="P-loop_NTPase"/>
</dbReference>
<dbReference type="PATRIC" id="fig|1218506.3.peg.595"/>
<proteinExistence type="predicted"/>